<keyword evidence="3" id="KW-1185">Reference proteome</keyword>
<dbReference type="InterPro" id="IPR006166">
    <property type="entry name" value="ERCC4_domain"/>
</dbReference>
<comment type="caution">
    <text evidence="2">The sequence shown here is derived from an EMBL/GenBank/DDBJ whole genome shotgun (WGS) entry which is preliminary data.</text>
</comment>
<organism evidence="2 3">
    <name type="scientific">Christensenella hongkongensis</name>
    <dbReference type="NCBI Taxonomy" id="270498"/>
    <lineage>
        <taxon>Bacteria</taxon>
        <taxon>Bacillati</taxon>
        <taxon>Bacillota</taxon>
        <taxon>Clostridia</taxon>
        <taxon>Christensenellales</taxon>
        <taxon>Christensenellaceae</taxon>
        <taxon>Christensenella</taxon>
    </lineage>
</organism>
<protein>
    <submittedName>
        <fullName evidence="2">Phage protein</fullName>
    </submittedName>
</protein>
<gene>
    <name evidence="2" type="ORF">CHK_1257</name>
</gene>
<dbReference type="SUPFAM" id="SSF52980">
    <property type="entry name" value="Restriction endonuclease-like"/>
    <property type="match status" value="1"/>
</dbReference>
<accession>A0A0M2NJW5</accession>
<evidence type="ECO:0000313" key="3">
    <source>
        <dbReference type="Proteomes" id="UP000034076"/>
    </source>
</evidence>
<dbReference type="Gene3D" id="3.40.50.10130">
    <property type="match status" value="1"/>
</dbReference>
<evidence type="ECO:0000313" key="2">
    <source>
        <dbReference type="EMBL" id="KKI51256.1"/>
    </source>
</evidence>
<dbReference type="GO" id="GO:0003677">
    <property type="term" value="F:DNA binding"/>
    <property type="evidence" value="ECO:0007669"/>
    <property type="project" value="InterPro"/>
</dbReference>
<name>A0A0M2NJW5_9FIRM</name>
<dbReference type="AlphaFoldDB" id="A0A0M2NJW5"/>
<sequence length="167" mass="19227">MKILVDTREQDTPALRRRIKAMECGVERVKLDVGDYSCKCMLPDGAEYSLEKEVVIERKMNTDELCQCFTRGRARFQREFERAAANGTKVYLLIEEANWETIFDGEYRSRLNPDALTASICAWAARYNINVIFCNARTSGLLIKRLLRYELKERLERGDADEVSGTA</sequence>
<dbReference type="GO" id="GO:0004518">
    <property type="term" value="F:nuclease activity"/>
    <property type="evidence" value="ECO:0007669"/>
    <property type="project" value="InterPro"/>
</dbReference>
<dbReference type="EMBL" id="LAYJ01000080">
    <property type="protein sequence ID" value="KKI51256.1"/>
    <property type="molecule type" value="Genomic_DNA"/>
</dbReference>
<reference evidence="2 3" key="1">
    <citation type="submission" date="2015-04" db="EMBL/GenBank/DDBJ databases">
        <title>Draft genome sequence of bacteremic isolate Catabacter hongkongensis type strain HKU16T.</title>
        <authorList>
            <person name="Lau S.K."/>
            <person name="Teng J.L."/>
            <person name="Huang Y."/>
            <person name="Curreem S.O."/>
            <person name="Tsui S.K."/>
            <person name="Woo P.C."/>
        </authorList>
    </citation>
    <scope>NUCLEOTIDE SEQUENCE [LARGE SCALE GENOMIC DNA]</scope>
    <source>
        <strain evidence="2 3">HKU16</strain>
    </source>
</reference>
<dbReference type="Proteomes" id="UP000034076">
    <property type="component" value="Unassembled WGS sequence"/>
</dbReference>
<dbReference type="InterPro" id="IPR011335">
    <property type="entry name" value="Restrct_endonuc-II-like"/>
</dbReference>
<proteinExistence type="predicted"/>
<feature type="domain" description="ERCC4" evidence="1">
    <location>
        <begin position="2"/>
        <end position="98"/>
    </location>
</feature>
<dbReference type="GO" id="GO:0006259">
    <property type="term" value="P:DNA metabolic process"/>
    <property type="evidence" value="ECO:0007669"/>
    <property type="project" value="UniProtKB-ARBA"/>
</dbReference>
<dbReference type="Pfam" id="PF02732">
    <property type="entry name" value="ERCC4"/>
    <property type="match status" value="1"/>
</dbReference>
<dbReference type="SMART" id="SM00891">
    <property type="entry name" value="ERCC4"/>
    <property type="match status" value="1"/>
</dbReference>
<evidence type="ECO:0000259" key="1">
    <source>
        <dbReference type="SMART" id="SM00891"/>
    </source>
</evidence>